<proteinExistence type="predicted"/>
<dbReference type="SUPFAM" id="SSF53335">
    <property type="entry name" value="S-adenosyl-L-methionine-dependent methyltransferases"/>
    <property type="match status" value="1"/>
</dbReference>
<evidence type="ECO:0000259" key="2">
    <source>
        <dbReference type="Pfam" id="PF13649"/>
    </source>
</evidence>
<name>A0ABU2B5E0_9MICC</name>
<keyword evidence="3" id="KW-0830">Ubiquinone</keyword>
<dbReference type="InterPro" id="IPR029063">
    <property type="entry name" value="SAM-dependent_MTases_sf"/>
</dbReference>
<dbReference type="CDD" id="cd02440">
    <property type="entry name" value="AdoMet_MTases"/>
    <property type="match status" value="1"/>
</dbReference>
<dbReference type="Pfam" id="PF13649">
    <property type="entry name" value="Methyltransf_25"/>
    <property type="match status" value="1"/>
</dbReference>
<protein>
    <submittedName>
        <fullName evidence="3">Ubiquinone/menaquinone biosynthesis C-methylase UbiE</fullName>
    </submittedName>
</protein>
<evidence type="ECO:0000313" key="4">
    <source>
        <dbReference type="Proteomes" id="UP001183794"/>
    </source>
</evidence>
<feature type="domain" description="Methyltransferase" evidence="2">
    <location>
        <begin position="47"/>
        <end position="144"/>
    </location>
</feature>
<keyword evidence="1" id="KW-0808">Transferase</keyword>
<evidence type="ECO:0000256" key="1">
    <source>
        <dbReference type="ARBA" id="ARBA00022679"/>
    </source>
</evidence>
<dbReference type="Gene3D" id="3.40.50.150">
    <property type="entry name" value="Vaccinia Virus protein VP39"/>
    <property type="match status" value="1"/>
</dbReference>
<sequence>MLLSDAFTSSARRYDLLTRLNPGYQRELRRAARQLAAMLDATSRPVIWDLGCGTGLSTKALLKTMPHAKVIGVDASAGMLAAARAKDWPAGTEFVLDRVENLVTNPAPELTQTPDGVFAAYLLRNLPAEDRTEVLAKIREFMGPDSPLVLHDYSVADSNVARAKWTLVCFLIVIPLAALTGAKTSLFTYLWRSVMDNDSTANVLKRLTQAGFRDAAVTTAKGWHRKVLYTYTARNQGARE</sequence>
<gene>
    <name evidence="3" type="ORF">J2S62_002456</name>
</gene>
<dbReference type="InterPro" id="IPR041698">
    <property type="entry name" value="Methyltransf_25"/>
</dbReference>
<dbReference type="PANTHER" id="PTHR43861:SF2">
    <property type="entry name" value="CARBOXY-S-ADENOSYL-L-METHIONINE SYNTHASE"/>
    <property type="match status" value="1"/>
</dbReference>
<dbReference type="EMBL" id="JAVDYJ010000001">
    <property type="protein sequence ID" value="MDR7348199.1"/>
    <property type="molecule type" value="Genomic_DNA"/>
</dbReference>
<dbReference type="PANTHER" id="PTHR43861">
    <property type="entry name" value="TRANS-ACONITATE 2-METHYLTRANSFERASE-RELATED"/>
    <property type="match status" value="1"/>
</dbReference>
<comment type="caution">
    <text evidence="3">The sequence shown here is derived from an EMBL/GenBank/DDBJ whole genome shotgun (WGS) entry which is preliminary data.</text>
</comment>
<dbReference type="Proteomes" id="UP001183794">
    <property type="component" value="Unassembled WGS sequence"/>
</dbReference>
<organism evidence="3 4">
    <name type="scientific">Enteractinococcus fodinae</name>
    <dbReference type="NCBI Taxonomy" id="684663"/>
    <lineage>
        <taxon>Bacteria</taxon>
        <taxon>Bacillati</taxon>
        <taxon>Actinomycetota</taxon>
        <taxon>Actinomycetes</taxon>
        <taxon>Micrococcales</taxon>
        <taxon>Micrococcaceae</taxon>
    </lineage>
</organism>
<reference evidence="3 4" key="1">
    <citation type="submission" date="2023-07" db="EMBL/GenBank/DDBJ databases">
        <title>Sequencing the genomes of 1000 actinobacteria strains.</title>
        <authorList>
            <person name="Klenk H.-P."/>
        </authorList>
    </citation>
    <scope>NUCLEOTIDE SEQUENCE [LARGE SCALE GENOMIC DNA]</scope>
    <source>
        <strain evidence="3 4">DSM 22966</strain>
    </source>
</reference>
<accession>A0ABU2B5E0</accession>
<evidence type="ECO:0000313" key="3">
    <source>
        <dbReference type="EMBL" id="MDR7348199.1"/>
    </source>
</evidence>
<keyword evidence="4" id="KW-1185">Reference proteome</keyword>
<dbReference type="RefSeq" id="WP_310175161.1">
    <property type="nucleotide sequence ID" value="NZ_BAABHE010000002.1"/>
</dbReference>